<feature type="transmembrane region" description="Helical" evidence="6">
    <location>
        <begin position="185"/>
        <end position="202"/>
    </location>
</feature>
<feature type="transmembrane region" description="Helical" evidence="6">
    <location>
        <begin position="49"/>
        <end position="70"/>
    </location>
</feature>
<comment type="caution">
    <text evidence="7">The sequence shown here is derived from an EMBL/GenBank/DDBJ whole genome shotgun (WGS) entry which is preliminary data.</text>
</comment>
<evidence type="ECO:0000256" key="2">
    <source>
        <dbReference type="ARBA" id="ARBA00022475"/>
    </source>
</evidence>
<proteinExistence type="predicted"/>
<organism evidence="7 8">
    <name type="scientific">Agathobacter rectalis</name>
    <dbReference type="NCBI Taxonomy" id="39491"/>
    <lineage>
        <taxon>Bacteria</taxon>
        <taxon>Bacillati</taxon>
        <taxon>Bacillota</taxon>
        <taxon>Clostridia</taxon>
        <taxon>Lachnospirales</taxon>
        <taxon>Lachnospiraceae</taxon>
        <taxon>Agathobacter</taxon>
    </lineage>
</organism>
<evidence type="ECO:0000256" key="3">
    <source>
        <dbReference type="ARBA" id="ARBA00022692"/>
    </source>
</evidence>
<evidence type="ECO:0000256" key="6">
    <source>
        <dbReference type="SAM" id="Phobius"/>
    </source>
</evidence>
<dbReference type="EMBL" id="QRUJ01000009">
    <property type="protein sequence ID" value="RGR54179.1"/>
    <property type="molecule type" value="Genomic_DNA"/>
</dbReference>
<dbReference type="GO" id="GO:0005886">
    <property type="term" value="C:plasma membrane"/>
    <property type="evidence" value="ECO:0007669"/>
    <property type="project" value="UniProtKB-SubCell"/>
</dbReference>
<feature type="transmembrane region" description="Helical" evidence="6">
    <location>
        <begin position="338"/>
        <end position="356"/>
    </location>
</feature>
<dbReference type="InterPro" id="IPR050833">
    <property type="entry name" value="Poly_Biosynth_Transport"/>
</dbReference>
<evidence type="ECO:0000256" key="4">
    <source>
        <dbReference type="ARBA" id="ARBA00022989"/>
    </source>
</evidence>
<keyword evidence="4 6" id="KW-1133">Transmembrane helix</keyword>
<dbReference type="AlphaFoldDB" id="A0A395UZP4"/>
<dbReference type="RefSeq" id="WP_118392311.1">
    <property type="nucleotide sequence ID" value="NZ_QRUJ01000009.1"/>
</dbReference>
<accession>A0A395UZP4</accession>
<dbReference type="PANTHER" id="PTHR30250:SF26">
    <property type="entry name" value="PSMA PROTEIN"/>
    <property type="match status" value="1"/>
</dbReference>
<feature type="transmembrane region" description="Helical" evidence="6">
    <location>
        <begin position="398"/>
        <end position="421"/>
    </location>
</feature>
<comment type="subcellular location">
    <subcellularLocation>
        <location evidence="1">Cell membrane</location>
        <topology evidence="1">Multi-pass membrane protein</topology>
    </subcellularLocation>
</comment>
<feature type="transmembrane region" description="Helical" evidence="6">
    <location>
        <begin position="268"/>
        <end position="292"/>
    </location>
</feature>
<feature type="transmembrane region" description="Helical" evidence="6">
    <location>
        <begin position="433"/>
        <end position="455"/>
    </location>
</feature>
<feature type="transmembrane region" description="Helical" evidence="6">
    <location>
        <begin position="238"/>
        <end position="262"/>
    </location>
</feature>
<name>A0A395UZP4_9FIRM</name>
<feature type="transmembrane region" description="Helical" evidence="6">
    <location>
        <begin position="12"/>
        <end position="37"/>
    </location>
</feature>
<feature type="transmembrane region" description="Helical" evidence="6">
    <location>
        <begin position="163"/>
        <end position="179"/>
    </location>
</feature>
<feature type="transmembrane region" description="Helical" evidence="6">
    <location>
        <begin position="304"/>
        <end position="326"/>
    </location>
</feature>
<sequence>MNKTKNAMRNIIFGMGLRIYQIIVPFLMRTAMIYFMGIEYLGLNSLFTSILQVLNLAELGVGSAMVYSMYKPIAEDDKDTICALLKLYKKYYFFIGLVIATIGIIITPMITKLINGEVPGDINIYVLYILNLSATVITYWLYAYKSSLLQAHQRTDISSKVQLITTTAQYILQFLVLWLTKNYYLYVIAILFTQALANIITAREATKIYPNYQAKGSLPKETIAAINQRIKDLFTAKLGATIVNSADTIVISAYLGLTMLAVYQNYYFIMNSVMSILVIVFVSCLAGIGNSLVTESLDKNYNDFRVITFFINWVVTVCMCCFAVLYQPFITLWVGEDYTFNIGVVALFCIYFYLVIMQQINGMYKDAAGAWHQDRFRPLIVAMINLTLNLTFVRSWGIYAILLSTIVSYVFVSMPWMIVNVFKYVFKRKSKDFIIDAIGYFVIACCVTGISYYVCKIFPKMNLLAELIINFAIVIIFSNTVMFVIFRKNKYFNQMIDLADRVTKYKFNRFLRKIKG</sequence>
<protein>
    <submittedName>
        <fullName evidence="7">Polysaccharide biosynthesis protein</fullName>
    </submittedName>
</protein>
<evidence type="ECO:0000313" key="7">
    <source>
        <dbReference type="EMBL" id="RGR54179.1"/>
    </source>
</evidence>
<dbReference type="Proteomes" id="UP000266066">
    <property type="component" value="Unassembled WGS sequence"/>
</dbReference>
<evidence type="ECO:0000256" key="5">
    <source>
        <dbReference type="ARBA" id="ARBA00023136"/>
    </source>
</evidence>
<gene>
    <name evidence="7" type="ORF">DWY38_09970</name>
</gene>
<reference evidence="7 8" key="1">
    <citation type="submission" date="2018-08" db="EMBL/GenBank/DDBJ databases">
        <title>A genome reference for cultivated species of the human gut microbiota.</title>
        <authorList>
            <person name="Zou Y."/>
            <person name="Xue W."/>
            <person name="Luo G."/>
        </authorList>
    </citation>
    <scope>NUCLEOTIDE SEQUENCE [LARGE SCALE GENOMIC DNA]</scope>
    <source>
        <strain evidence="7 8">AF25-15</strain>
    </source>
</reference>
<feature type="transmembrane region" description="Helical" evidence="6">
    <location>
        <begin position="91"/>
        <end position="110"/>
    </location>
</feature>
<evidence type="ECO:0000256" key="1">
    <source>
        <dbReference type="ARBA" id="ARBA00004651"/>
    </source>
</evidence>
<feature type="transmembrane region" description="Helical" evidence="6">
    <location>
        <begin position="122"/>
        <end position="142"/>
    </location>
</feature>
<dbReference type="PANTHER" id="PTHR30250">
    <property type="entry name" value="PST FAMILY PREDICTED COLANIC ACID TRANSPORTER"/>
    <property type="match status" value="1"/>
</dbReference>
<feature type="transmembrane region" description="Helical" evidence="6">
    <location>
        <begin position="467"/>
        <end position="486"/>
    </location>
</feature>
<keyword evidence="5 6" id="KW-0472">Membrane</keyword>
<evidence type="ECO:0000313" key="8">
    <source>
        <dbReference type="Proteomes" id="UP000266066"/>
    </source>
</evidence>
<keyword evidence="3 6" id="KW-0812">Transmembrane</keyword>
<keyword evidence="2" id="KW-1003">Cell membrane</keyword>